<evidence type="ECO:0000256" key="1">
    <source>
        <dbReference type="ARBA" id="ARBA00004123"/>
    </source>
</evidence>
<evidence type="ECO:0000256" key="2">
    <source>
        <dbReference type="ARBA" id="ARBA00009072"/>
    </source>
</evidence>
<keyword evidence="3" id="KW-0539">Nucleus</keyword>
<proteinExistence type="inferred from homology"/>
<evidence type="ECO:0008006" key="7">
    <source>
        <dbReference type="Google" id="ProtNLM"/>
    </source>
</evidence>
<feature type="compositionally biased region" description="Polar residues" evidence="4">
    <location>
        <begin position="217"/>
        <end position="229"/>
    </location>
</feature>
<feature type="region of interest" description="Disordered" evidence="4">
    <location>
        <begin position="203"/>
        <end position="239"/>
    </location>
</feature>
<evidence type="ECO:0000256" key="3">
    <source>
        <dbReference type="ARBA" id="ARBA00023242"/>
    </source>
</evidence>
<protein>
    <recommendedName>
        <fullName evidence="7">Nuclear protein Es2</fullName>
    </recommendedName>
</protein>
<dbReference type="RefSeq" id="XP_069202853.1">
    <property type="nucleotide sequence ID" value="XM_069345021.1"/>
</dbReference>
<evidence type="ECO:0000256" key="4">
    <source>
        <dbReference type="SAM" id="MobiDB-lite"/>
    </source>
</evidence>
<dbReference type="Proteomes" id="UP001562354">
    <property type="component" value="Unassembled WGS sequence"/>
</dbReference>
<dbReference type="InterPro" id="IPR019148">
    <property type="entry name" value="Nuclear_protein_DGCR14_ESS-2"/>
</dbReference>
<dbReference type="Pfam" id="PF09751">
    <property type="entry name" value="Es2"/>
    <property type="match status" value="1"/>
</dbReference>
<name>A0ABR3PKC0_9PEZI</name>
<evidence type="ECO:0000313" key="6">
    <source>
        <dbReference type="Proteomes" id="UP001562354"/>
    </source>
</evidence>
<comment type="caution">
    <text evidence="5">The sequence shown here is derived from an EMBL/GenBank/DDBJ whole genome shotgun (WGS) entry which is preliminary data.</text>
</comment>
<feature type="compositionally biased region" description="Low complexity" evidence="4">
    <location>
        <begin position="300"/>
        <end position="318"/>
    </location>
</feature>
<feature type="compositionally biased region" description="Polar residues" evidence="4">
    <location>
        <begin position="102"/>
        <end position="119"/>
    </location>
</feature>
<comment type="similarity">
    <text evidence="2">Belongs to the ESS2 family.</text>
</comment>
<accession>A0ABR3PKC0</accession>
<dbReference type="GeneID" id="95978964"/>
<feature type="compositionally biased region" description="Basic and acidic residues" evidence="4">
    <location>
        <begin position="400"/>
        <end position="411"/>
    </location>
</feature>
<reference evidence="5 6" key="1">
    <citation type="submission" date="2024-07" db="EMBL/GenBank/DDBJ databases">
        <title>Draft sequence of the Neodothiora populina.</title>
        <authorList>
            <person name="Drown D.D."/>
            <person name="Schuette U.S."/>
            <person name="Buechlein A.B."/>
            <person name="Rusch D.R."/>
            <person name="Winton L.W."/>
            <person name="Adams G.A."/>
        </authorList>
    </citation>
    <scope>NUCLEOTIDE SEQUENCE [LARGE SCALE GENOMIC DNA]</scope>
    <source>
        <strain evidence="5 6">CPC 39397</strain>
    </source>
</reference>
<dbReference type="PANTHER" id="PTHR12940:SF0">
    <property type="entry name" value="SPLICING FACTOR ESS-2 HOMOLOG"/>
    <property type="match status" value="1"/>
</dbReference>
<feature type="region of interest" description="Disordered" evidence="4">
    <location>
        <begin position="447"/>
        <end position="536"/>
    </location>
</feature>
<feature type="compositionally biased region" description="Polar residues" evidence="4">
    <location>
        <begin position="447"/>
        <end position="459"/>
    </location>
</feature>
<sequence>MATPQPSTALAKRNSETALMPPPPLPKRIKRPTQVLDEDVYTDALSHIIARDFFPGLLETQAQQEYLEALDSQNNEWIRDAGRRLHQAMTPGPGGRGRRGTSLAQTPRQSQTRLTSNTPRGWAGETPRGRTAVSETPTSVSGVEPRQPKVDASLSISAFQAKYTSEDNESFYKLLDKQNVKRAEKYAFLHDVPVARRNLEWRNQQQQQKMLAPPPATSQDGSQPSSSTAMVLRPSQDLDDRPVQIESFKPRQGARNSLMYQPDSVEDTHTTVAQAAADRSLAPPKSVSYAATRLPTTNVDDIPAPSSPPLSAIDAAIAGRPRPSSTDAGASDYGGGGETPRVAGYTFVDEDDADDFSASGVPISEEEADRQEREAAMALMPKLDSSSSPGKGGFNLQSASKREELHHRIVDKQNLARRKPSAHLSNSATTNAKDRLAALRAGNATALTSASGRTPTPKFTTCPVVNGGSKRHVPGGNLTPAARMLAASLGGSSSSATPGPHASSSPSLFGDTFSSGEKQKQKSRAWTPITPGVKRR</sequence>
<keyword evidence="6" id="KW-1185">Reference proteome</keyword>
<evidence type="ECO:0000313" key="5">
    <source>
        <dbReference type="EMBL" id="KAL1306581.1"/>
    </source>
</evidence>
<organism evidence="5 6">
    <name type="scientific">Neodothiora populina</name>
    <dbReference type="NCBI Taxonomy" id="2781224"/>
    <lineage>
        <taxon>Eukaryota</taxon>
        <taxon>Fungi</taxon>
        <taxon>Dikarya</taxon>
        <taxon>Ascomycota</taxon>
        <taxon>Pezizomycotina</taxon>
        <taxon>Dothideomycetes</taxon>
        <taxon>Dothideomycetidae</taxon>
        <taxon>Dothideales</taxon>
        <taxon>Dothioraceae</taxon>
        <taxon>Neodothiora</taxon>
    </lineage>
</organism>
<feature type="compositionally biased region" description="Polar residues" evidence="4">
    <location>
        <begin position="384"/>
        <end position="399"/>
    </location>
</feature>
<dbReference type="EMBL" id="JBFMKM010000004">
    <property type="protein sequence ID" value="KAL1306581.1"/>
    <property type="molecule type" value="Genomic_DNA"/>
</dbReference>
<feature type="compositionally biased region" description="Low complexity" evidence="4">
    <location>
        <begin position="486"/>
        <end position="507"/>
    </location>
</feature>
<comment type="subcellular location">
    <subcellularLocation>
        <location evidence="1">Nucleus</location>
    </subcellularLocation>
</comment>
<feature type="region of interest" description="Disordered" evidence="4">
    <location>
        <begin position="1"/>
        <end position="32"/>
    </location>
</feature>
<feature type="region of interest" description="Disordered" evidence="4">
    <location>
        <begin position="298"/>
        <end position="432"/>
    </location>
</feature>
<gene>
    <name evidence="5" type="ORF">AAFC00_005265</name>
</gene>
<feature type="region of interest" description="Disordered" evidence="4">
    <location>
        <begin position="86"/>
        <end position="148"/>
    </location>
</feature>
<dbReference type="PANTHER" id="PTHR12940">
    <property type="entry name" value="ES-2 PROTEIN - RELATED"/>
    <property type="match status" value="1"/>
</dbReference>